<proteinExistence type="predicted"/>
<dbReference type="InterPro" id="IPR033653">
    <property type="entry name" value="NTP-PPase_DR2231-like"/>
</dbReference>
<keyword evidence="1" id="KW-0378">Hydrolase</keyword>
<comment type="caution">
    <text evidence="1">The sequence shown here is derived from an EMBL/GenBank/DDBJ whole genome shotgun (WGS) entry which is preliminary data.</text>
</comment>
<gene>
    <name evidence="3" type="ORF">CAM06_18710</name>
    <name evidence="2" type="ORF">DXG92_17155</name>
    <name evidence="1" type="ORF">EW248_16050</name>
    <name evidence="4" type="ORF">GC632_18140</name>
</gene>
<dbReference type="Pfam" id="PF01503">
    <property type="entry name" value="PRA-PH"/>
    <property type="match status" value="1"/>
</dbReference>
<sequence length="309" mass="34822">MKFTKLTDHLKLAADKLVGFKPEPYELNPGFGKATESIYLMVDQFHTLFQHPRRAIPDPALLRLRAKLIHEEAVTEGIPAAKNGDMTALLDAMADFLYVGVGTMVAIKGGISTGMSYYTQEQSVDRFIHTIMVPGNTVFDDMAIPFEEAKEAALMLNALADKLEAKPISDSELVQELRRVMNKIYVACMMTYRLADFLGIDIVELVAEIHRSNMTKLWPADAEERRVAVENCKYDKEDLGFRHAEGTDMMIGFRVSDGKILKSPTYSDVDLTRFVEKAKASSLYEMVKNNCKYLLIIIYYLGVFYCPSS</sequence>
<evidence type="ECO:0000313" key="2">
    <source>
        <dbReference type="EMBL" id="EBM2589495.1"/>
    </source>
</evidence>
<evidence type="ECO:0000313" key="3">
    <source>
        <dbReference type="EMBL" id="EBN0821187.1"/>
    </source>
</evidence>
<dbReference type="EMBL" id="AAGEQO010000019">
    <property type="protein sequence ID" value="EBN0821187.1"/>
    <property type="molecule type" value="Genomic_DNA"/>
</dbReference>
<name>A0A623RTD8_SALER</name>
<dbReference type="Gene3D" id="1.10.3420.10">
    <property type="entry name" value="putative ntp pyrophosphohydrolase like domain"/>
    <property type="match status" value="2"/>
</dbReference>
<dbReference type="EMBL" id="AACZYW010000045">
    <property type="protein sequence ID" value="EAO0731867.1"/>
    <property type="molecule type" value="Genomic_DNA"/>
</dbReference>
<reference evidence="1" key="1">
    <citation type="submission" date="2019-02" db="EMBL/GenBank/DDBJ databases">
        <authorList>
            <consortium name="PulseNet: The National Subtyping Network for Foodborne Disease Surveillance"/>
            <person name="Tarr C.L."/>
            <person name="Trees E."/>
            <person name="Katz L.S."/>
            <person name="Carleton-Romer H.A."/>
            <person name="Stroika S."/>
            <person name="Kucerova Z."/>
            <person name="Roache K.F."/>
            <person name="Sabol A.L."/>
            <person name="Besser J."/>
            <person name="Gerner-Smidt P."/>
        </authorList>
    </citation>
    <scope>NUCLEOTIDE SEQUENCE</scope>
    <source>
        <strain evidence="3">PNUSAS012977</strain>
        <strain evidence="2">PNUSAS048049</strain>
        <strain evidence="1">PNUSAS067109</strain>
        <strain evidence="4">PNUSAS106614</strain>
    </source>
</reference>
<dbReference type="EMBL" id="AAMGZK010000018">
    <property type="protein sequence ID" value="EDH2696167.1"/>
    <property type="molecule type" value="Genomic_DNA"/>
</dbReference>
<dbReference type="InterPro" id="IPR021130">
    <property type="entry name" value="PRib-ATP_PPHydrolase-like"/>
</dbReference>
<dbReference type="CDD" id="cd11530">
    <property type="entry name" value="NTP-PPase_DR2231_like"/>
    <property type="match status" value="1"/>
</dbReference>
<dbReference type="InterPro" id="IPR023292">
    <property type="entry name" value="NTP_PyroPHydrolase-like_dom_sf"/>
</dbReference>
<dbReference type="EMBL" id="AAGCDH010000018">
    <property type="protein sequence ID" value="EBM2589495.1"/>
    <property type="molecule type" value="Genomic_DNA"/>
</dbReference>
<dbReference type="GO" id="GO:0016787">
    <property type="term" value="F:hydrolase activity"/>
    <property type="evidence" value="ECO:0007669"/>
    <property type="project" value="UniProtKB-KW"/>
</dbReference>
<accession>A0A623RTD8</accession>
<protein>
    <submittedName>
        <fullName evidence="1">Phosphoribosyl-ATP pyrophosphohydrolase</fullName>
    </submittedName>
</protein>
<dbReference type="AlphaFoldDB" id="A0A623RTD8"/>
<evidence type="ECO:0000313" key="1">
    <source>
        <dbReference type="EMBL" id="EAO0731867.1"/>
    </source>
</evidence>
<evidence type="ECO:0000313" key="4">
    <source>
        <dbReference type="EMBL" id="EDH2696167.1"/>
    </source>
</evidence>
<organism evidence="1">
    <name type="scientific">Salmonella enterica</name>
    <name type="common">Salmonella choleraesuis</name>
    <dbReference type="NCBI Taxonomy" id="28901"/>
    <lineage>
        <taxon>Bacteria</taxon>
        <taxon>Pseudomonadati</taxon>
        <taxon>Pseudomonadota</taxon>
        <taxon>Gammaproteobacteria</taxon>
        <taxon>Enterobacterales</taxon>
        <taxon>Enterobacteriaceae</taxon>
        <taxon>Salmonella</taxon>
    </lineage>
</organism>